<dbReference type="RefSeq" id="WP_141200281.1">
    <property type="nucleotide sequence ID" value="NZ_CP041186.1"/>
</dbReference>
<dbReference type="Gene3D" id="3.30.1120.10">
    <property type="match status" value="1"/>
</dbReference>
<evidence type="ECO:0000256" key="1">
    <source>
        <dbReference type="ARBA" id="ARBA00008779"/>
    </source>
</evidence>
<protein>
    <submittedName>
        <fullName evidence="7">Arylsulfatase</fullName>
    </submittedName>
</protein>
<proteinExistence type="inferred from homology"/>
<dbReference type="EMBL" id="CP041186">
    <property type="protein sequence ID" value="QDG53827.1"/>
    <property type="molecule type" value="Genomic_DNA"/>
</dbReference>
<evidence type="ECO:0000256" key="3">
    <source>
        <dbReference type="ARBA" id="ARBA00022801"/>
    </source>
</evidence>
<dbReference type="GO" id="GO:0016787">
    <property type="term" value="F:hydrolase activity"/>
    <property type="evidence" value="ECO:0007669"/>
    <property type="project" value="UniProtKB-KW"/>
</dbReference>
<sequence>MAKKHKQFKGRIALDARDAEPDWSAFAPPEAPDGAPNILYIVWDDVGFGAFECYGGLIETPNMTRIANMGLRYTNFHTTALCSPTRACLLTGRNATSNGMACISEFATGYPGSNGRIPFENAMISEVLVDEGYSTYCLGKWHLTPDYDNHAAGSRRQWPLGRGFDRFYGFLGGETNQWYPLLIQDNQSVDQPYMPEDGYHFSTDIADKALQYIRDADAVAPDKPWLMYFAPGAAHAPHHVSKEWSDKYGGKFDMGYEAYREQTLARQIEMGLVPEGTELPPINEFVDETGPNGEPWPQIDTVRPWDSLEEDEQRLFCRMAEVYAGFVDHCDHEIGRLLDYLEETGKLDNTIIVVVSDNGASGEGGPNGSVNEMKFFNGVPDSIEENMKYLDDLGLPNTYNHYCTGWAQAFCTPFKMYKRYANFEGGTADPLMIAWPEGIKAHGEIRHQYCHAVDIVPTLYDCLGMEPPEEVHGYTQSELEGDSLYHTFDNADAPTKKHAQFYSMLGTRAVWYEGWHAATVHPSMGGWGGFDQDRWVLYNHDDDRTQTKDLADEYPAKLEQLKNLWAMLAGKYNALPLDDRKSAEVLSIERPEPGKARDQYVYYPHTEPVPQAVGVSTAQRSYDIVADVTVEDGGQPDGVIFAQGSHIGGHTLYVKDGRLHYVYNWLGELQQKISSSKSLEPGKHRLGVSFEIRDRDEYNSPVGPARLFIDDEEVGSDDIKTTPVFFGLEGVITIGRDTGKPASDEYESPDEFKGGVVEKVTIGVHGEPHRDPEKEAEIARRRD</sequence>
<dbReference type="InterPro" id="IPR001791">
    <property type="entry name" value="Laminin_G"/>
</dbReference>
<evidence type="ECO:0000313" key="7">
    <source>
        <dbReference type="EMBL" id="QDG53827.1"/>
    </source>
</evidence>
<dbReference type="AlphaFoldDB" id="A0A4Y6Q0S4"/>
<dbReference type="OrthoDB" id="5500422at2"/>
<dbReference type="CDD" id="cd16025">
    <property type="entry name" value="PAS_like"/>
    <property type="match status" value="1"/>
</dbReference>
<comment type="similarity">
    <text evidence="1">Belongs to the sulfatase family.</text>
</comment>
<accession>A0A5B8YD24</accession>
<dbReference type="PANTHER" id="PTHR42693:SF43">
    <property type="entry name" value="BLL2667 PROTEIN"/>
    <property type="match status" value="1"/>
</dbReference>
<dbReference type="Proteomes" id="UP000315995">
    <property type="component" value="Chromosome"/>
</dbReference>
<dbReference type="Pfam" id="PF00884">
    <property type="entry name" value="Sulfatase"/>
    <property type="match status" value="1"/>
</dbReference>
<dbReference type="PANTHER" id="PTHR42693">
    <property type="entry name" value="ARYLSULFATASE FAMILY MEMBER"/>
    <property type="match status" value="1"/>
</dbReference>
<keyword evidence="8" id="KW-1185">Reference proteome</keyword>
<dbReference type="InterPro" id="IPR024607">
    <property type="entry name" value="Sulfatase_CS"/>
</dbReference>
<keyword evidence="3" id="KW-0378">Hydrolase</keyword>
<evidence type="ECO:0000256" key="4">
    <source>
        <dbReference type="ARBA" id="ARBA00022837"/>
    </source>
</evidence>
<keyword evidence="4" id="KW-0106">Calcium</keyword>
<dbReference type="Gene3D" id="3.40.720.10">
    <property type="entry name" value="Alkaline Phosphatase, subunit A"/>
    <property type="match status" value="1"/>
</dbReference>
<dbReference type="GO" id="GO:0046872">
    <property type="term" value="F:metal ion binding"/>
    <property type="evidence" value="ECO:0007669"/>
    <property type="project" value="UniProtKB-KW"/>
</dbReference>
<dbReference type="InterPro" id="IPR017850">
    <property type="entry name" value="Alkaline_phosphatase_core_sf"/>
</dbReference>
<dbReference type="PROSITE" id="PS00523">
    <property type="entry name" value="SULFATASE_1"/>
    <property type="match status" value="1"/>
</dbReference>
<evidence type="ECO:0000256" key="2">
    <source>
        <dbReference type="ARBA" id="ARBA00022723"/>
    </source>
</evidence>
<evidence type="ECO:0000259" key="6">
    <source>
        <dbReference type="Pfam" id="PF00884"/>
    </source>
</evidence>
<dbReference type="InterPro" id="IPR000917">
    <property type="entry name" value="Sulfatase_N"/>
</dbReference>
<dbReference type="InterPro" id="IPR050738">
    <property type="entry name" value="Sulfatase"/>
</dbReference>
<feature type="region of interest" description="Disordered" evidence="5">
    <location>
        <begin position="764"/>
        <end position="783"/>
    </location>
</feature>
<reference evidence="7 8" key="1">
    <citation type="submission" date="2019-06" db="EMBL/GenBank/DDBJ databases">
        <title>Persicimonas caeni gen. nov., sp. nov., a predatory bacterium isolated from solar saltern.</title>
        <authorList>
            <person name="Wang S."/>
        </authorList>
    </citation>
    <scope>NUCLEOTIDE SEQUENCE [LARGE SCALE GENOMIC DNA]</scope>
    <source>
        <strain evidence="7 8">YN101</strain>
    </source>
</reference>
<feature type="domain" description="Sulfatase N-terminal" evidence="6">
    <location>
        <begin position="36"/>
        <end position="465"/>
    </location>
</feature>
<dbReference type="CDD" id="cd00110">
    <property type="entry name" value="LamG"/>
    <property type="match status" value="1"/>
</dbReference>
<feature type="compositionally biased region" description="Basic and acidic residues" evidence="5">
    <location>
        <begin position="766"/>
        <end position="783"/>
    </location>
</feature>
<accession>A0A4Y6Q0S4</accession>
<gene>
    <name evidence="7" type="ORF">FIV42_24700</name>
</gene>
<dbReference type="SUPFAM" id="SSF53649">
    <property type="entry name" value="Alkaline phosphatase-like"/>
    <property type="match status" value="1"/>
</dbReference>
<name>A0A4Y6Q0S4_PERCE</name>
<evidence type="ECO:0000256" key="5">
    <source>
        <dbReference type="SAM" id="MobiDB-lite"/>
    </source>
</evidence>
<keyword evidence="2" id="KW-0479">Metal-binding</keyword>
<evidence type="ECO:0000313" key="8">
    <source>
        <dbReference type="Proteomes" id="UP000315995"/>
    </source>
</evidence>
<organism evidence="7 8">
    <name type="scientific">Persicimonas caeni</name>
    <dbReference type="NCBI Taxonomy" id="2292766"/>
    <lineage>
        <taxon>Bacteria</taxon>
        <taxon>Deltaproteobacteria</taxon>
        <taxon>Bradymonadales</taxon>
        <taxon>Bradymonadaceae</taxon>
        <taxon>Persicimonas</taxon>
    </lineage>
</organism>